<reference evidence="1 2" key="1">
    <citation type="submission" date="2019-01" db="EMBL/GenBank/DDBJ databases">
        <authorList>
            <person name="Chen W.-M."/>
        </authorList>
    </citation>
    <scope>NUCLEOTIDE SEQUENCE [LARGE SCALE GENOMIC DNA]</scope>
    <source>
        <strain evidence="1 2">TLA-22</strain>
    </source>
</reference>
<evidence type="ECO:0000313" key="2">
    <source>
        <dbReference type="Proteomes" id="UP000282977"/>
    </source>
</evidence>
<protein>
    <recommendedName>
        <fullName evidence="3">DUF5678 domain-containing protein</fullName>
    </recommendedName>
</protein>
<name>A0A437JE24_9SPHN</name>
<dbReference type="AlphaFoldDB" id="A0A437JE24"/>
<dbReference type="Proteomes" id="UP000282977">
    <property type="component" value="Unassembled WGS sequence"/>
</dbReference>
<dbReference type="EMBL" id="RZUL01000001">
    <property type="protein sequence ID" value="RVT43920.1"/>
    <property type="molecule type" value="Genomic_DNA"/>
</dbReference>
<dbReference type="RefSeq" id="WP_127689455.1">
    <property type="nucleotide sequence ID" value="NZ_RZUL01000001.1"/>
</dbReference>
<proteinExistence type="predicted"/>
<comment type="caution">
    <text evidence="1">The sequence shown here is derived from an EMBL/GenBank/DDBJ whole genome shotgun (WGS) entry which is preliminary data.</text>
</comment>
<gene>
    <name evidence="1" type="ORF">ENE74_04880</name>
</gene>
<evidence type="ECO:0008006" key="3">
    <source>
        <dbReference type="Google" id="ProtNLM"/>
    </source>
</evidence>
<organism evidence="1 2">
    <name type="scientific">Sphingobium algorifonticola</name>
    <dbReference type="NCBI Taxonomy" id="2008318"/>
    <lineage>
        <taxon>Bacteria</taxon>
        <taxon>Pseudomonadati</taxon>
        <taxon>Pseudomonadota</taxon>
        <taxon>Alphaproteobacteria</taxon>
        <taxon>Sphingomonadales</taxon>
        <taxon>Sphingomonadaceae</taxon>
        <taxon>Sphingobium</taxon>
    </lineage>
</organism>
<sequence>MSQPLAIEVDANYDFFLRHLREYVESHAGQYALMKNRSVIEFFDKPGDAYRYAKRAFEDGIFSIQEVTEEPIDLGFFSHVGN</sequence>
<keyword evidence="2" id="KW-1185">Reference proteome</keyword>
<evidence type="ECO:0000313" key="1">
    <source>
        <dbReference type="EMBL" id="RVT43920.1"/>
    </source>
</evidence>
<dbReference type="OrthoDB" id="7450573at2"/>
<accession>A0A437JE24</accession>